<gene>
    <name evidence="3" type="ORF">DPMN_154997</name>
</gene>
<proteinExistence type="predicted"/>
<feature type="domain" description="EGF-like" evidence="1 2">
    <location>
        <begin position="243"/>
        <end position="254"/>
    </location>
</feature>
<dbReference type="PROSITE" id="PS00022">
    <property type="entry name" value="EGF_1"/>
    <property type="match status" value="1"/>
</dbReference>
<reference evidence="3" key="1">
    <citation type="journal article" date="2019" name="bioRxiv">
        <title>The Genome of the Zebra Mussel, Dreissena polymorpha: A Resource for Invasive Species Research.</title>
        <authorList>
            <person name="McCartney M.A."/>
            <person name="Auch B."/>
            <person name="Kono T."/>
            <person name="Mallez S."/>
            <person name="Zhang Y."/>
            <person name="Obille A."/>
            <person name="Becker A."/>
            <person name="Abrahante J.E."/>
            <person name="Garbe J."/>
            <person name="Badalamenti J.P."/>
            <person name="Herman A."/>
            <person name="Mangelson H."/>
            <person name="Liachko I."/>
            <person name="Sullivan S."/>
            <person name="Sone E.D."/>
            <person name="Koren S."/>
            <person name="Silverstein K.A.T."/>
            <person name="Beckman K.B."/>
            <person name="Gohl D.M."/>
        </authorList>
    </citation>
    <scope>NUCLEOTIDE SEQUENCE</scope>
    <source>
        <strain evidence="3">Duluth1</strain>
        <tissue evidence="3">Whole animal</tissue>
    </source>
</reference>
<dbReference type="InterPro" id="IPR000742">
    <property type="entry name" value="EGF"/>
</dbReference>
<protein>
    <recommendedName>
        <fullName evidence="1 2">EGF-like domain-containing protein</fullName>
    </recommendedName>
</protein>
<reference evidence="3" key="2">
    <citation type="submission" date="2020-11" db="EMBL/GenBank/DDBJ databases">
        <authorList>
            <person name="McCartney M.A."/>
            <person name="Auch B."/>
            <person name="Kono T."/>
            <person name="Mallez S."/>
            <person name="Becker A."/>
            <person name="Gohl D.M."/>
            <person name="Silverstein K.A.T."/>
            <person name="Koren S."/>
            <person name="Bechman K.B."/>
            <person name="Herman A."/>
            <person name="Abrahante J.E."/>
            <person name="Garbe J."/>
        </authorList>
    </citation>
    <scope>NUCLEOTIDE SEQUENCE</scope>
    <source>
        <strain evidence="3">Duluth1</strain>
        <tissue evidence="3">Whole animal</tissue>
    </source>
</reference>
<evidence type="ECO:0000259" key="1">
    <source>
        <dbReference type="PROSITE" id="PS00022"/>
    </source>
</evidence>
<dbReference type="EMBL" id="JAIWYP010000007">
    <property type="protein sequence ID" value="KAH3801349.1"/>
    <property type="molecule type" value="Genomic_DNA"/>
</dbReference>
<dbReference type="Proteomes" id="UP000828390">
    <property type="component" value="Unassembled WGS sequence"/>
</dbReference>
<feature type="non-terminal residue" evidence="3">
    <location>
        <position position="315"/>
    </location>
</feature>
<evidence type="ECO:0000313" key="3">
    <source>
        <dbReference type="EMBL" id="KAH3801349.1"/>
    </source>
</evidence>
<feature type="non-terminal residue" evidence="3">
    <location>
        <position position="1"/>
    </location>
</feature>
<name>A0A9D4J9M3_DREPO</name>
<dbReference type="PROSITE" id="PS01186">
    <property type="entry name" value="EGF_2"/>
    <property type="match status" value="1"/>
</dbReference>
<accession>A0A9D4J9M3</accession>
<comment type="caution">
    <text evidence="3">The sequence shown here is derived from an EMBL/GenBank/DDBJ whole genome shotgun (WGS) entry which is preliminary data.</text>
</comment>
<dbReference type="AlphaFoldDB" id="A0A9D4J9M3"/>
<evidence type="ECO:0000259" key="2">
    <source>
        <dbReference type="PROSITE" id="PS01186"/>
    </source>
</evidence>
<evidence type="ECO:0000313" key="4">
    <source>
        <dbReference type="Proteomes" id="UP000828390"/>
    </source>
</evidence>
<organism evidence="3 4">
    <name type="scientific">Dreissena polymorpha</name>
    <name type="common">Zebra mussel</name>
    <name type="synonym">Mytilus polymorpha</name>
    <dbReference type="NCBI Taxonomy" id="45954"/>
    <lineage>
        <taxon>Eukaryota</taxon>
        <taxon>Metazoa</taxon>
        <taxon>Spiralia</taxon>
        <taxon>Lophotrochozoa</taxon>
        <taxon>Mollusca</taxon>
        <taxon>Bivalvia</taxon>
        <taxon>Autobranchia</taxon>
        <taxon>Heteroconchia</taxon>
        <taxon>Euheterodonta</taxon>
        <taxon>Imparidentia</taxon>
        <taxon>Neoheterodontei</taxon>
        <taxon>Myida</taxon>
        <taxon>Dreissenoidea</taxon>
        <taxon>Dreissenidae</taxon>
        <taxon>Dreissena</taxon>
    </lineage>
</organism>
<sequence>QCTDSNAGAQGQCTDSNAGAQGQCTDSNAGAQGQCTDSNAGAQGQCTDSNAGAQGQCTDSNAVGDKVSQGSNEYKRRCCTRISSVVNVTLLIVLCVQKTLASTDRHSEITQRDSTGDIKYCIDVKGSPCKGFDCRQCKLTINATVGALQRSEGPDCSRTKGHKGYRNCADNPSWDCIGQCMDCYGNGTCLDYNSMTQHLGNQSPCTTEAEKIMCCTLLHMLPDDHCRNGGKLFCEGDTYATNCTCPVGWTGETCETRMNETVTCKCFKTDIPWTSFCGENDMYNCTDDGRPENWTECRQTIEGVTFSRCACEKSE</sequence>
<keyword evidence="4" id="KW-1185">Reference proteome</keyword>